<gene>
    <name evidence="1" type="ORF">F0245_20095</name>
</gene>
<sequence length="91" mass="10695">MTMQVYSDPCHLPCPDLPHHSLTKEDKQRGLSFLKRTKQELCDKQLAPLREQMTALKEQGRASDDQAEQRRIGYEIEKLKSQAQRIQDRWS</sequence>
<dbReference type="EMBL" id="VTXW01000025">
    <property type="protein sequence ID" value="NOH35631.1"/>
    <property type="molecule type" value="Genomic_DNA"/>
</dbReference>
<organism evidence="1 2">
    <name type="scientific">Vibrio chagasii</name>
    <dbReference type="NCBI Taxonomy" id="170679"/>
    <lineage>
        <taxon>Bacteria</taxon>
        <taxon>Pseudomonadati</taxon>
        <taxon>Pseudomonadota</taxon>
        <taxon>Gammaproteobacteria</taxon>
        <taxon>Vibrionales</taxon>
        <taxon>Vibrionaceae</taxon>
        <taxon>Vibrio</taxon>
    </lineage>
</organism>
<dbReference type="AlphaFoldDB" id="A0A7Y3YSL3"/>
<name>A0A7Y3YSL3_9VIBR</name>
<reference evidence="1 2" key="1">
    <citation type="submission" date="2019-09" db="EMBL/GenBank/DDBJ databases">
        <title>Draft genome sequencing and comparative genomics of hatchery-associated Vibrios.</title>
        <authorList>
            <person name="Kehlet-Delgado H."/>
            <person name="Mueller R.S."/>
        </authorList>
    </citation>
    <scope>NUCLEOTIDE SEQUENCE [LARGE SCALE GENOMIC DNA]</scope>
    <source>
        <strain evidence="1 2">00-90-10</strain>
    </source>
</reference>
<evidence type="ECO:0000313" key="2">
    <source>
        <dbReference type="Proteomes" id="UP000525336"/>
    </source>
</evidence>
<evidence type="ECO:0000313" key="1">
    <source>
        <dbReference type="EMBL" id="NOH35631.1"/>
    </source>
</evidence>
<comment type="caution">
    <text evidence="1">The sequence shown here is derived from an EMBL/GenBank/DDBJ whole genome shotgun (WGS) entry which is preliminary data.</text>
</comment>
<accession>A0A7Y3YSL3</accession>
<dbReference type="Proteomes" id="UP000525336">
    <property type="component" value="Unassembled WGS sequence"/>
</dbReference>
<proteinExistence type="predicted"/>
<protein>
    <submittedName>
        <fullName evidence="1">Uncharacterized protein</fullName>
    </submittedName>
</protein>